<proteinExistence type="predicted"/>
<keyword evidence="3 6" id="KW-0812">Transmembrane</keyword>
<evidence type="ECO:0000256" key="6">
    <source>
        <dbReference type="SAM" id="Phobius"/>
    </source>
</evidence>
<evidence type="ECO:0000256" key="3">
    <source>
        <dbReference type="ARBA" id="ARBA00022692"/>
    </source>
</evidence>
<gene>
    <name evidence="8" type="ORF">ACFO8M_26300</name>
</gene>
<feature type="domain" description="Major facilitator superfamily (MFS) profile" evidence="7">
    <location>
        <begin position="230"/>
        <end position="425"/>
    </location>
</feature>
<dbReference type="InterPro" id="IPR011701">
    <property type="entry name" value="MFS"/>
</dbReference>
<keyword evidence="5 6" id="KW-0472">Membrane</keyword>
<dbReference type="InterPro" id="IPR020846">
    <property type="entry name" value="MFS_dom"/>
</dbReference>
<reference evidence="9" key="1">
    <citation type="journal article" date="2019" name="Int. J. Syst. Evol. Microbiol.">
        <title>The Global Catalogue of Microorganisms (GCM) 10K type strain sequencing project: providing services to taxonomists for standard genome sequencing and annotation.</title>
        <authorList>
            <consortium name="The Broad Institute Genomics Platform"/>
            <consortium name="The Broad Institute Genome Sequencing Center for Infectious Disease"/>
            <person name="Wu L."/>
            <person name="Ma J."/>
        </authorList>
    </citation>
    <scope>NUCLEOTIDE SEQUENCE [LARGE SCALE GENOMIC DNA]</scope>
    <source>
        <strain evidence="9">CGMCC 4.7396</strain>
    </source>
</reference>
<dbReference type="Proteomes" id="UP001595712">
    <property type="component" value="Unassembled WGS sequence"/>
</dbReference>
<evidence type="ECO:0000256" key="5">
    <source>
        <dbReference type="ARBA" id="ARBA00023136"/>
    </source>
</evidence>
<feature type="transmembrane region" description="Helical" evidence="6">
    <location>
        <begin position="56"/>
        <end position="79"/>
    </location>
</feature>
<dbReference type="PANTHER" id="PTHR23513:SF6">
    <property type="entry name" value="MAJOR FACILITATOR SUPERFAMILY ASSOCIATED DOMAIN-CONTAINING PROTEIN"/>
    <property type="match status" value="1"/>
</dbReference>
<feature type="transmembrane region" description="Helical" evidence="6">
    <location>
        <begin position="386"/>
        <end position="405"/>
    </location>
</feature>
<accession>A0ABV7QA62</accession>
<keyword evidence="9" id="KW-1185">Reference proteome</keyword>
<evidence type="ECO:0000256" key="4">
    <source>
        <dbReference type="ARBA" id="ARBA00022989"/>
    </source>
</evidence>
<feature type="transmembrane region" description="Helical" evidence="6">
    <location>
        <begin position="234"/>
        <end position="257"/>
    </location>
</feature>
<dbReference type="CDD" id="cd06173">
    <property type="entry name" value="MFS_MefA_like"/>
    <property type="match status" value="1"/>
</dbReference>
<evidence type="ECO:0000259" key="7">
    <source>
        <dbReference type="PROSITE" id="PS50850"/>
    </source>
</evidence>
<comment type="subcellular location">
    <subcellularLocation>
        <location evidence="1">Cell membrane</location>
        <topology evidence="1">Multi-pass membrane protein</topology>
    </subcellularLocation>
</comment>
<dbReference type="PROSITE" id="PS50850">
    <property type="entry name" value="MFS"/>
    <property type="match status" value="1"/>
</dbReference>
<dbReference type="RefSeq" id="WP_387981009.1">
    <property type="nucleotide sequence ID" value="NZ_JBHRWO010000022.1"/>
</dbReference>
<organism evidence="8 9">
    <name type="scientific">Glycomyces rhizosphaerae</name>
    <dbReference type="NCBI Taxonomy" id="2054422"/>
    <lineage>
        <taxon>Bacteria</taxon>
        <taxon>Bacillati</taxon>
        <taxon>Actinomycetota</taxon>
        <taxon>Actinomycetes</taxon>
        <taxon>Glycomycetales</taxon>
        <taxon>Glycomycetaceae</taxon>
        <taxon>Glycomyces</taxon>
    </lineage>
</organism>
<feature type="transmembrane region" description="Helical" evidence="6">
    <location>
        <begin position="298"/>
        <end position="316"/>
    </location>
</feature>
<comment type="caution">
    <text evidence="8">The sequence shown here is derived from an EMBL/GenBank/DDBJ whole genome shotgun (WGS) entry which is preliminary data.</text>
</comment>
<dbReference type="EMBL" id="JBHRWO010000022">
    <property type="protein sequence ID" value="MFC3496007.1"/>
    <property type="molecule type" value="Genomic_DNA"/>
</dbReference>
<evidence type="ECO:0000313" key="8">
    <source>
        <dbReference type="EMBL" id="MFC3496007.1"/>
    </source>
</evidence>
<evidence type="ECO:0000256" key="1">
    <source>
        <dbReference type="ARBA" id="ARBA00004651"/>
    </source>
</evidence>
<feature type="transmembrane region" description="Helical" evidence="6">
    <location>
        <begin position="24"/>
        <end position="50"/>
    </location>
</feature>
<dbReference type="Pfam" id="PF07690">
    <property type="entry name" value="MFS_1"/>
    <property type="match status" value="1"/>
</dbReference>
<protein>
    <submittedName>
        <fullName evidence="8">MFS transporter</fullName>
    </submittedName>
</protein>
<feature type="transmembrane region" description="Helical" evidence="6">
    <location>
        <begin position="364"/>
        <end position="380"/>
    </location>
</feature>
<feature type="transmembrane region" description="Helical" evidence="6">
    <location>
        <begin position="322"/>
        <end position="343"/>
    </location>
</feature>
<evidence type="ECO:0000313" key="9">
    <source>
        <dbReference type="Proteomes" id="UP001595712"/>
    </source>
</evidence>
<name>A0ABV7QA62_9ACTN</name>
<keyword evidence="2" id="KW-1003">Cell membrane</keyword>
<evidence type="ECO:0000256" key="2">
    <source>
        <dbReference type="ARBA" id="ARBA00022475"/>
    </source>
</evidence>
<dbReference type="InterPro" id="IPR036259">
    <property type="entry name" value="MFS_trans_sf"/>
</dbReference>
<sequence length="425" mass="44950">MTEPRPDSKPSPKSMFRNPDYRKIFVSVGASQIGLQVAYFSISIIAVVVLDLSETQIGVLYAMDQIALVMFGLLVGVWVDRMRDKPIIVVSEILRAVVMLSVPVAWALDMVTVWHVYAAMFLLGLTSVFFDVAQNSFVPRLIDNKRLAGGNSRIQGIRSASDTGGPLAAGPLVSLLTAPVAIIVAVVSFAVSAFSVARIEYREDEPELPEKPHLWGEIVQGFKFIFGDTILRNIALVSAWCNLSIGAFQAMLMVFLIREAGQSSEVAGFVLAGSGVGGVLGAMLVGRISKRAGVGPTAIAALAISGPGMAIVAASGPGWGAAVAFAGQVVYVAAIVVFNVNVISYRQAVTPDDMQGRVGATQRVICWAGLVVGSIVGGLTGDLLSARVALLIAAAMLFAGCLPLLRTPLRRLREIPQEDSLLASQ</sequence>
<dbReference type="PANTHER" id="PTHR23513">
    <property type="entry name" value="INTEGRAL MEMBRANE EFFLUX PROTEIN-RELATED"/>
    <property type="match status" value="1"/>
</dbReference>
<dbReference type="SUPFAM" id="SSF103473">
    <property type="entry name" value="MFS general substrate transporter"/>
    <property type="match status" value="2"/>
</dbReference>
<keyword evidence="4 6" id="KW-1133">Transmembrane helix</keyword>
<feature type="transmembrane region" description="Helical" evidence="6">
    <location>
        <begin position="269"/>
        <end position="286"/>
    </location>
</feature>
<dbReference type="Gene3D" id="1.20.1250.20">
    <property type="entry name" value="MFS general substrate transporter like domains"/>
    <property type="match status" value="1"/>
</dbReference>